<gene>
    <name evidence="8" type="ORF">ACFQZW_00275</name>
</gene>
<evidence type="ECO:0000256" key="4">
    <source>
        <dbReference type="PROSITE-ProRule" id="PRU00433"/>
    </source>
</evidence>
<dbReference type="RefSeq" id="WP_298264656.1">
    <property type="nucleotide sequence ID" value="NZ_JBHTIC010000002.1"/>
</dbReference>
<dbReference type="InterPro" id="IPR036909">
    <property type="entry name" value="Cyt_c-like_dom_sf"/>
</dbReference>
<evidence type="ECO:0000256" key="3">
    <source>
        <dbReference type="ARBA" id="ARBA00023004"/>
    </source>
</evidence>
<evidence type="ECO:0000313" key="8">
    <source>
        <dbReference type="EMBL" id="MFD0760510.1"/>
    </source>
</evidence>
<evidence type="ECO:0000313" key="9">
    <source>
        <dbReference type="Proteomes" id="UP001597032"/>
    </source>
</evidence>
<keyword evidence="6" id="KW-0732">Signal</keyword>
<evidence type="ECO:0000256" key="6">
    <source>
        <dbReference type="SAM" id="SignalP"/>
    </source>
</evidence>
<keyword evidence="1 4" id="KW-0349">Heme</keyword>
<keyword evidence="9" id="KW-1185">Reference proteome</keyword>
<dbReference type="PROSITE" id="PS51257">
    <property type="entry name" value="PROKAR_LIPOPROTEIN"/>
    <property type="match status" value="1"/>
</dbReference>
<evidence type="ECO:0000256" key="5">
    <source>
        <dbReference type="SAM" id="MobiDB-lite"/>
    </source>
</evidence>
<dbReference type="Pfam" id="PF00034">
    <property type="entry name" value="Cytochrom_C"/>
    <property type="match status" value="1"/>
</dbReference>
<protein>
    <submittedName>
        <fullName evidence="8">C-type cytochrome</fullName>
    </submittedName>
</protein>
<dbReference type="Gene3D" id="1.10.760.10">
    <property type="entry name" value="Cytochrome c-like domain"/>
    <property type="match status" value="1"/>
</dbReference>
<sequence length="154" mass="17013">MKLKVLVVALVVAMVSSCGSDGKKSDKKAAPKEEKKEVVEVDPMKDKGIGPITSVTLTEIDQAMADKGKAVFSAKCSACHKMSKRFVGPALAGITERRTPEWIMNMILNPEEMVEKNPIAKKLLAEYLSPMANQSLTEEEARLILEYFRTVKEK</sequence>
<keyword evidence="3 4" id="KW-0408">Iron</keyword>
<dbReference type="Proteomes" id="UP001597032">
    <property type="component" value="Unassembled WGS sequence"/>
</dbReference>
<organism evidence="8 9">
    <name type="scientific">Lutibacter aestuarii</name>
    <dbReference type="NCBI Taxonomy" id="861111"/>
    <lineage>
        <taxon>Bacteria</taxon>
        <taxon>Pseudomonadati</taxon>
        <taxon>Bacteroidota</taxon>
        <taxon>Flavobacteriia</taxon>
        <taxon>Flavobacteriales</taxon>
        <taxon>Flavobacteriaceae</taxon>
        <taxon>Lutibacter</taxon>
    </lineage>
</organism>
<comment type="caution">
    <text evidence="8">The sequence shown here is derived from an EMBL/GenBank/DDBJ whole genome shotgun (WGS) entry which is preliminary data.</text>
</comment>
<evidence type="ECO:0000259" key="7">
    <source>
        <dbReference type="PROSITE" id="PS51007"/>
    </source>
</evidence>
<dbReference type="SUPFAM" id="SSF46626">
    <property type="entry name" value="Cytochrome c"/>
    <property type="match status" value="1"/>
</dbReference>
<proteinExistence type="predicted"/>
<dbReference type="InterPro" id="IPR009056">
    <property type="entry name" value="Cyt_c-like_dom"/>
</dbReference>
<feature type="compositionally biased region" description="Basic and acidic residues" evidence="5">
    <location>
        <begin position="21"/>
        <end position="37"/>
    </location>
</feature>
<feature type="signal peptide" evidence="6">
    <location>
        <begin position="1"/>
        <end position="20"/>
    </location>
</feature>
<dbReference type="PROSITE" id="PS51007">
    <property type="entry name" value="CYTC"/>
    <property type="match status" value="1"/>
</dbReference>
<feature type="chain" id="PRO_5045693406" evidence="6">
    <location>
        <begin position="21"/>
        <end position="154"/>
    </location>
</feature>
<dbReference type="EMBL" id="JBHTIC010000002">
    <property type="protein sequence ID" value="MFD0760510.1"/>
    <property type="molecule type" value="Genomic_DNA"/>
</dbReference>
<accession>A0ABW2Z6I9</accession>
<reference evidence="9" key="1">
    <citation type="journal article" date="2019" name="Int. J. Syst. Evol. Microbiol.">
        <title>The Global Catalogue of Microorganisms (GCM) 10K type strain sequencing project: providing services to taxonomists for standard genome sequencing and annotation.</title>
        <authorList>
            <consortium name="The Broad Institute Genomics Platform"/>
            <consortium name="The Broad Institute Genome Sequencing Center for Infectious Disease"/>
            <person name="Wu L."/>
            <person name="Ma J."/>
        </authorList>
    </citation>
    <scope>NUCLEOTIDE SEQUENCE [LARGE SCALE GENOMIC DNA]</scope>
    <source>
        <strain evidence="9">CCUG 60022</strain>
    </source>
</reference>
<feature type="domain" description="Cytochrome c" evidence="7">
    <location>
        <begin position="63"/>
        <end position="152"/>
    </location>
</feature>
<name>A0ABW2Z6I9_9FLAO</name>
<keyword evidence="2 4" id="KW-0479">Metal-binding</keyword>
<evidence type="ECO:0000256" key="1">
    <source>
        <dbReference type="ARBA" id="ARBA00022617"/>
    </source>
</evidence>
<feature type="region of interest" description="Disordered" evidence="5">
    <location>
        <begin position="18"/>
        <end position="37"/>
    </location>
</feature>
<evidence type="ECO:0000256" key="2">
    <source>
        <dbReference type="ARBA" id="ARBA00022723"/>
    </source>
</evidence>